<protein>
    <submittedName>
        <fullName evidence="1">Uncharacterized protein</fullName>
    </submittedName>
</protein>
<sequence length="43" mass="5294">MVGVRKYRASEIYGWIAQLCLWMDEHKQINKMSKWINLQWPIE</sequence>
<proteinExistence type="predicted"/>
<reference evidence="1" key="2">
    <citation type="journal article" date="2015" name="Data Brief">
        <title>Shoot transcriptome of the giant reed, Arundo donax.</title>
        <authorList>
            <person name="Barrero R.A."/>
            <person name="Guerrero F.D."/>
            <person name="Moolhuijzen P."/>
            <person name="Goolsby J.A."/>
            <person name="Tidwell J."/>
            <person name="Bellgard S.E."/>
            <person name="Bellgard M.I."/>
        </authorList>
    </citation>
    <scope>NUCLEOTIDE SEQUENCE</scope>
    <source>
        <tissue evidence="1">Shoot tissue taken approximately 20 cm above the soil surface</tissue>
    </source>
</reference>
<dbReference type="EMBL" id="GBRH01170253">
    <property type="protein sequence ID" value="JAE27643.1"/>
    <property type="molecule type" value="Transcribed_RNA"/>
</dbReference>
<evidence type="ECO:0000313" key="1">
    <source>
        <dbReference type="EMBL" id="JAE27643.1"/>
    </source>
</evidence>
<dbReference type="AlphaFoldDB" id="A0A0A9H451"/>
<organism evidence="1">
    <name type="scientific">Arundo donax</name>
    <name type="common">Giant reed</name>
    <name type="synonym">Donax arundinaceus</name>
    <dbReference type="NCBI Taxonomy" id="35708"/>
    <lineage>
        <taxon>Eukaryota</taxon>
        <taxon>Viridiplantae</taxon>
        <taxon>Streptophyta</taxon>
        <taxon>Embryophyta</taxon>
        <taxon>Tracheophyta</taxon>
        <taxon>Spermatophyta</taxon>
        <taxon>Magnoliopsida</taxon>
        <taxon>Liliopsida</taxon>
        <taxon>Poales</taxon>
        <taxon>Poaceae</taxon>
        <taxon>PACMAD clade</taxon>
        <taxon>Arundinoideae</taxon>
        <taxon>Arundineae</taxon>
        <taxon>Arundo</taxon>
    </lineage>
</organism>
<reference evidence="1" key="1">
    <citation type="submission" date="2014-09" db="EMBL/GenBank/DDBJ databases">
        <authorList>
            <person name="Magalhaes I.L.F."/>
            <person name="Oliveira U."/>
            <person name="Santos F.R."/>
            <person name="Vidigal T.H.D.A."/>
            <person name="Brescovit A.D."/>
            <person name="Santos A.J."/>
        </authorList>
    </citation>
    <scope>NUCLEOTIDE SEQUENCE</scope>
    <source>
        <tissue evidence="1">Shoot tissue taken approximately 20 cm above the soil surface</tissue>
    </source>
</reference>
<accession>A0A0A9H451</accession>
<name>A0A0A9H451_ARUDO</name>